<dbReference type="OrthoDB" id="9810637at2"/>
<protein>
    <submittedName>
        <fullName evidence="2">Xylose isomerase-like TIM barrel</fullName>
    </submittedName>
</protein>
<dbReference type="InterPro" id="IPR006311">
    <property type="entry name" value="TAT_signal"/>
</dbReference>
<dbReference type="RefSeq" id="WP_145267442.1">
    <property type="nucleotide sequence ID" value="NZ_CP036426.1"/>
</dbReference>
<dbReference type="EMBL" id="CP036426">
    <property type="protein sequence ID" value="QDV33020.1"/>
    <property type="molecule type" value="Genomic_DNA"/>
</dbReference>
<dbReference type="Proteomes" id="UP000317835">
    <property type="component" value="Chromosome"/>
</dbReference>
<keyword evidence="2" id="KW-0413">Isomerase</keyword>
<dbReference type="PANTHER" id="PTHR12110">
    <property type="entry name" value="HYDROXYPYRUVATE ISOMERASE"/>
    <property type="match status" value="1"/>
</dbReference>
<sequence length="329" mass="34954">MTDRILSRRDLLRGTLAGGAALGLGLGLRPGLLLASQDVSGSPTAGKIGDYKISLAEWSLHKRYFESGDPAKANLGFPRDAREEFGIEGVEFVNQFFKDKARDDSYLAELKKAAADQGVACLLIMIDGEGSLSDADTAKRNQSVEDHKKWVDAAEALGCHSIRVNTGDNYSATDVAAAADGCSALAEYGKSRGINIICENHGGPSSDPDALIALIKGVGMDNFGTLPDFGNFATNGPRDEHVYAIDIYDAIARLMPYAKGVSAKCYDFGEGGGEAYLDFPRIMKIVTDAGYDGFVGIEYEGSRLSEADGIKAAKSLLDSLRGAQYSPTA</sequence>
<dbReference type="SUPFAM" id="SSF51658">
    <property type="entry name" value="Xylose isomerase-like"/>
    <property type="match status" value="1"/>
</dbReference>
<dbReference type="InterPro" id="IPR050312">
    <property type="entry name" value="IolE/XylAMocC-like"/>
</dbReference>
<reference evidence="2 3" key="1">
    <citation type="submission" date="2019-02" db="EMBL/GenBank/DDBJ databases">
        <title>Deep-cultivation of Planctomycetes and their phenomic and genomic characterization uncovers novel biology.</title>
        <authorList>
            <person name="Wiegand S."/>
            <person name="Jogler M."/>
            <person name="Boedeker C."/>
            <person name="Pinto D."/>
            <person name="Vollmers J."/>
            <person name="Rivas-Marin E."/>
            <person name="Kohn T."/>
            <person name="Peeters S.H."/>
            <person name="Heuer A."/>
            <person name="Rast P."/>
            <person name="Oberbeckmann S."/>
            <person name="Bunk B."/>
            <person name="Jeske O."/>
            <person name="Meyerdierks A."/>
            <person name="Storesund J.E."/>
            <person name="Kallscheuer N."/>
            <person name="Luecker S."/>
            <person name="Lage O.M."/>
            <person name="Pohl T."/>
            <person name="Merkel B.J."/>
            <person name="Hornburger P."/>
            <person name="Mueller R.-W."/>
            <person name="Bruemmer F."/>
            <person name="Labrenz M."/>
            <person name="Spormann A.M."/>
            <person name="Op den Camp H."/>
            <person name="Overmann J."/>
            <person name="Amann R."/>
            <person name="Jetten M.S.M."/>
            <person name="Mascher T."/>
            <person name="Medema M.H."/>
            <person name="Devos D.P."/>
            <person name="Kaster A.-K."/>
            <person name="Ovreas L."/>
            <person name="Rohde M."/>
            <person name="Galperin M.Y."/>
            <person name="Jogler C."/>
        </authorList>
    </citation>
    <scope>NUCLEOTIDE SEQUENCE [LARGE SCALE GENOMIC DNA]</scope>
    <source>
        <strain evidence="2 3">ElP</strain>
    </source>
</reference>
<evidence type="ECO:0000259" key="1">
    <source>
        <dbReference type="Pfam" id="PF01261"/>
    </source>
</evidence>
<dbReference type="Gene3D" id="3.20.20.150">
    <property type="entry name" value="Divalent-metal-dependent TIM barrel enzymes"/>
    <property type="match status" value="1"/>
</dbReference>
<dbReference type="InterPro" id="IPR013022">
    <property type="entry name" value="Xyl_isomerase-like_TIM-brl"/>
</dbReference>
<dbReference type="InterPro" id="IPR019546">
    <property type="entry name" value="TAT_signal_bac_arc"/>
</dbReference>
<dbReference type="InterPro" id="IPR036237">
    <property type="entry name" value="Xyl_isomerase-like_sf"/>
</dbReference>
<dbReference type="GO" id="GO:0016853">
    <property type="term" value="F:isomerase activity"/>
    <property type="evidence" value="ECO:0007669"/>
    <property type="project" value="UniProtKB-KW"/>
</dbReference>
<dbReference type="PANTHER" id="PTHR12110:SF53">
    <property type="entry name" value="BLR5974 PROTEIN"/>
    <property type="match status" value="1"/>
</dbReference>
<name>A0A518GWQ0_9BACT</name>
<keyword evidence="3" id="KW-1185">Reference proteome</keyword>
<dbReference type="KEGG" id="tpla:ElP_08620"/>
<organism evidence="2 3">
    <name type="scientific">Tautonia plasticadhaerens</name>
    <dbReference type="NCBI Taxonomy" id="2527974"/>
    <lineage>
        <taxon>Bacteria</taxon>
        <taxon>Pseudomonadati</taxon>
        <taxon>Planctomycetota</taxon>
        <taxon>Planctomycetia</taxon>
        <taxon>Isosphaerales</taxon>
        <taxon>Isosphaeraceae</taxon>
        <taxon>Tautonia</taxon>
    </lineage>
</organism>
<dbReference type="AlphaFoldDB" id="A0A518GWQ0"/>
<dbReference type="NCBIfam" id="TIGR01409">
    <property type="entry name" value="TAT_signal_seq"/>
    <property type="match status" value="1"/>
</dbReference>
<dbReference type="PROSITE" id="PS51318">
    <property type="entry name" value="TAT"/>
    <property type="match status" value="1"/>
</dbReference>
<proteinExistence type="predicted"/>
<gene>
    <name evidence="2" type="ORF">ElP_08620</name>
</gene>
<feature type="domain" description="Xylose isomerase-like TIM barrel" evidence="1">
    <location>
        <begin position="83"/>
        <end position="317"/>
    </location>
</feature>
<dbReference type="Pfam" id="PF01261">
    <property type="entry name" value="AP_endonuc_2"/>
    <property type="match status" value="1"/>
</dbReference>
<accession>A0A518GWQ0</accession>
<evidence type="ECO:0000313" key="2">
    <source>
        <dbReference type="EMBL" id="QDV33020.1"/>
    </source>
</evidence>
<evidence type="ECO:0000313" key="3">
    <source>
        <dbReference type="Proteomes" id="UP000317835"/>
    </source>
</evidence>